<dbReference type="SUPFAM" id="SSF47413">
    <property type="entry name" value="lambda repressor-like DNA-binding domains"/>
    <property type="match status" value="1"/>
</dbReference>
<dbReference type="Gene3D" id="3.30.450.180">
    <property type="match status" value="1"/>
</dbReference>
<dbReference type="RefSeq" id="WP_119924880.1">
    <property type="nucleotide sequence ID" value="NZ_QZEY01000001.1"/>
</dbReference>
<dbReference type="OrthoDB" id="4336585at2"/>
<dbReference type="PANTHER" id="PTHR35010:SF2">
    <property type="entry name" value="BLL4672 PROTEIN"/>
    <property type="match status" value="1"/>
</dbReference>
<dbReference type="Pfam" id="PF13560">
    <property type="entry name" value="HTH_31"/>
    <property type="match status" value="1"/>
</dbReference>
<evidence type="ECO:0000259" key="1">
    <source>
        <dbReference type="PROSITE" id="PS50943"/>
    </source>
</evidence>
<dbReference type="Gene3D" id="1.10.260.40">
    <property type="entry name" value="lambda repressor-like DNA-binding domains"/>
    <property type="match status" value="1"/>
</dbReference>
<name>A0A3A4AZS9_9ACTN</name>
<dbReference type="PROSITE" id="PS50943">
    <property type="entry name" value="HTH_CROC1"/>
    <property type="match status" value="1"/>
</dbReference>
<dbReference type="GO" id="GO:0003677">
    <property type="term" value="F:DNA binding"/>
    <property type="evidence" value="ECO:0007669"/>
    <property type="project" value="InterPro"/>
</dbReference>
<reference evidence="2 3" key="1">
    <citation type="submission" date="2018-09" db="EMBL/GenBank/DDBJ databases">
        <title>YIM 75507 draft genome.</title>
        <authorList>
            <person name="Tang S."/>
            <person name="Feng Y."/>
        </authorList>
    </citation>
    <scope>NUCLEOTIDE SEQUENCE [LARGE SCALE GENOMIC DNA]</scope>
    <source>
        <strain evidence="2 3">YIM 75507</strain>
    </source>
</reference>
<dbReference type="InterPro" id="IPR010982">
    <property type="entry name" value="Lambda_DNA-bd_dom_sf"/>
</dbReference>
<dbReference type="InterPro" id="IPR041413">
    <property type="entry name" value="MLTR_LBD"/>
</dbReference>
<sequence length="285" mass="31115">MSELGDFLRAKRAALNPQDVGLPGGGRMRRVPGLRREEVALLADVGVDHYTRLEQGRAAGVSESVLAAIARALRLTDDEHLYLRALAKPPARPRSRTGSQPAGLPEVSVATRALLDGLTATPALVLGRRMDVLAWNPLAAALFLDFGGWPAGRRNLVRLVFLEPRIRDLFPRWEAVAADAVARLRLAAAAHPHDKRLSALIGELSVQDEDFRRWWSGHAVKATDRGRKTFDHPVTGPIELDWQALRLSAHQDQTLIVYTAPPGSSTAEALHFLQAWAPARDTAGS</sequence>
<organism evidence="2 3">
    <name type="scientific">Bailinhaonella thermotolerans</name>
    <dbReference type="NCBI Taxonomy" id="1070861"/>
    <lineage>
        <taxon>Bacteria</taxon>
        <taxon>Bacillati</taxon>
        <taxon>Actinomycetota</taxon>
        <taxon>Actinomycetes</taxon>
        <taxon>Streptosporangiales</taxon>
        <taxon>Streptosporangiaceae</taxon>
        <taxon>Bailinhaonella</taxon>
    </lineage>
</organism>
<dbReference type="Proteomes" id="UP000265768">
    <property type="component" value="Unassembled WGS sequence"/>
</dbReference>
<accession>A0A3A4AZS9</accession>
<dbReference type="InterPro" id="IPR001387">
    <property type="entry name" value="Cro/C1-type_HTH"/>
</dbReference>
<dbReference type="SMART" id="SM00530">
    <property type="entry name" value="HTH_XRE"/>
    <property type="match status" value="1"/>
</dbReference>
<evidence type="ECO:0000313" key="3">
    <source>
        <dbReference type="Proteomes" id="UP000265768"/>
    </source>
</evidence>
<proteinExistence type="predicted"/>
<dbReference type="EMBL" id="QZEY01000001">
    <property type="protein sequence ID" value="RJL35907.1"/>
    <property type="molecule type" value="Genomic_DNA"/>
</dbReference>
<keyword evidence="3" id="KW-1185">Reference proteome</keyword>
<comment type="caution">
    <text evidence="2">The sequence shown here is derived from an EMBL/GenBank/DDBJ whole genome shotgun (WGS) entry which is preliminary data.</text>
</comment>
<protein>
    <submittedName>
        <fullName evidence="2">XRE family transcriptional regulator</fullName>
    </submittedName>
</protein>
<dbReference type="PANTHER" id="PTHR35010">
    <property type="entry name" value="BLL4672 PROTEIN-RELATED"/>
    <property type="match status" value="1"/>
</dbReference>
<gene>
    <name evidence="2" type="ORF">D5H75_03825</name>
</gene>
<feature type="domain" description="HTH cro/C1-type" evidence="1">
    <location>
        <begin position="33"/>
        <end position="80"/>
    </location>
</feature>
<dbReference type="AlphaFoldDB" id="A0A3A4AZS9"/>
<evidence type="ECO:0000313" key="2">
    <source>
        <dbReference type="EMBL" id="RJL35907.1"/>
    </source>
</evidence>
<dbReference type="Pfam" id="PF17765">
    <property type="entry name" value="MLTR_LBD"/>
    <property type="match status" value="1"/>
</dbReference>
<dbReference type="CDD" id="cd00093">
    <property type="entry name" value="HTH_XRE"/>
    <property type="match status" value="1"/>
</dbReference>